<name>A0A7X0F4A0_9HYPH</name>
<dbReference type="RefSeq" id="WP_055969290.1">
    <property type="nucleotide sequence ID" value="NZ_BAABEG010000001.1"/>
</dbReference>
<dbReference type="Proteomes" id="UP000536262">
    <property type="component" value="Unassembled WGS sequence"/>
</dbReference>
<protein>
    <recommendedName>
        <fullName evidence="3">Protein tyrosine phosphatase</fullName>
    </recommendedName>
</protein>
<evidence type="ECO:0000313" key="2">
    <source>
        <dbReference type="Proteomes" id="UP000536262"/>
    </source>
</evidence>
<comment type="caution">
    <text evidence="1">The sequence shown here is derived from an EMBL/GenBank/DDBJ whole genome shotgun (WGS) entry which is preliminary data.</text>
</comment>
<reference evidence="1 2" key="1">
    <citation type="submission" date="2020-08" db="EMBL/GenBank/DDBJ databases">
        <title>Genomic Encyclopedia of Type Strains, Phase IV (KMG-IV): sequencing the most valuable type-strain genomes for metagenomic binning, comparative biology and taxonomic classification.</title>
        <authorList>
            <person name="Goeker M."/>
        </authorList>
    </citation>
    <scope>NUCLEOTIDE SEQUENCE [LARGE SCALE GENOMIC DNA]</scope>
    <source>
        <strain evidence="1 2">DSM 7051</strain>
    </source>
</reference>
<sequence>MIYVCPLSKVDETVTRIGAERLISLLSAGTEMTRPLAIRAENHLLMNMHDIAAEQDGMTLPGEAHVRQLLDFARAWDRSRPLAINCWAGVSRSTASAYIIAAALDPSRDEAELAALLRRLSPTATPNPRLIAVADQILGRDGRMVTAIAALGRGADCFEGVPFGLEV</sequence>
<dbReference type="AlphaFoldDB" id="A0A7X0F4A0"/>
<dbReference type="SUPFAM" id="SSF52799">
    <property type="entry name" value="(Phosphotyrosine protein) phosphatases II"/>
    <property type="match status" value="1"/>
</dbReference>
<evidence type="ECO:0000313" key="1">
    <source>
        <dbReference type="EMBL" id="MBB6352818.1"/>
    </source>
</evidence>
<dbReference type="Gene3D" id="3.90.190.10">
    <property type="entry name" value="Protein tyrosine phosphatase superfamily"/>
    <property type="match status" value="1"/>
</dbReference>
<evidence type="ECO:0008006" key="3">
    <source>
        <dbReference type="Google" id="ProtNLM"/>
    </source>
</evidence>
<dbReference type="InterPro" id="IPR029021">
    <property type="entry name" value="Prot-tyrosine_phosphatase-like"/>
</dbReference>
<organism evidence="1 2">
    <name type="scientific">Aminobacter aganoensis</name>
    <dbReference type="NCBI Taxonomy" id="83264"/>
    <lineage>
        <taxon>Bacteria</taxon>
        <taxon>Pseudomonadati</taxon>
        <taxon>Pseudomonadota</taxon>
        <taxon>Alphaproteobacteria</taxon>
        <taxon>Hyphomicrobiales</taxon>
        <taxon>Phyllobacteriaceae</taxon>
        <taxon>Aminobacter</taxon>
    </lineage>
</organism>
<accession>A0A7X0F4A0</accession>
<dbReference type="EMBL" id="JACHOU010000001">
    <property type="protein sequence ID" value="MBB6352818.1"/>
    <property type="molecule type" value="Genomic_DNA"/>
</dbReference>
<gene>
    <name evidence="1" type="ORF">GGR00_000570</name>
</gene>
<keyword evidence="2" id="KW-1185">Reference proteome</keyword>
<proteinExistence type="predicted"/>